<dbReference type="OrthoDB" id="449659at2759"/>
<evidence type="ECO:0000313" key="3">
    <source>
        <dbReference type="Proteomes" id="UP000186817"/>
    </source>
</evidence>
<protein>
    <submittedName>
        <fullName evidence="2">Uncharacterized protein</fullName>
    </submittedName>
</protein>
<reference evidence="2 3" key="1">
    <citation type="submission" date="2016-02" db="EMBL/GenBank/DDBJ databases">
        <title>Genome analysis of coral dinoflagellate symbionts highlights evolutionary adaptations to a symbiotic lifestyle.</title>
        <authorList>
            <person name="Aranda M."/>
            <person name="Li Y."/>
            <person name="Liew Y.J."/>
            <person name="Baumgarten S."/>
            <person name="Simakov O."/>
            <person name="Wilson M."/>
            <person name="Piel J."/>
            <person name="Ashoor H."/>
            <person name="Bougouffa S."/>
            <person name="Bajic V.B."/>
            <person name="Ryu T."/>
            <person name="Ravasi T."/>
            <person name="Bayer T."/>
            <person name="Micklem G."/>
            <person name="Kim H."/>
            <person name="Bhak J."/>
            <person name="Lajeunesse T.C."/>
            <person name="Voolstra C.R."/>
        </authorList>
    </citation>
    <scope>NUCLEOTIDE SEQUENCE [LARGE SCALE GENOMIC DNA]</scope>
    <source>
        <strain evidence="2 3">CCMP2467</strain>
    </source>
</reference>
<gene>
    <name evidence="2" type="ORF">AK812_SmicGene41040</name>
</gene>
<organism evidence="2 3">
    <name type="scientific">Symbiodinium microadriaticum</name>
    <name type="common">Dinoflagellate</name>
    <name type="synonym">Zooxanthella microadriatica</name>
    <dbReference type="NCBI Taxonomy" id="2951"/>
    <lineage>
        <taxon>Eukaryota</taxon>
        <taxon>Sar</taxon>
        <taxon>Alveolata</taxon>
        <taxon>Dinophyceae</taxon>
        <taxon>Suessiales</taxon>
        <taxon>Symbiodiniaceae</taxon>
        <taxon>Symbiodinium</taxon>
    </lineage>
</organism>
<feature type="compositionally biased region" description="Basic and acidic residues" evidence="1">
    <location>
        <begin position="678"/>
        <end position="688"/>
    </location>
</feature>
<sequence>MEPEQERNGECDWTEVPIPEGAVEYAFEFHKENLQLCKGMLVHALGDPDNFLFAYDETPKYKLNVEGGTVPIEHYVRRVVVYLGRLQSVTQNKTGGLNVQVLTKADTTKWLQMYARMYHGCGIGTCEQLPTPAMLTAAALVKNEDDLKIDRNHLSFGGKPDATTVRTQHAFLAMDFEIYASNKKATFSLSEAFHLKGWRHLTILSPEAYHEVKFDNTIKVLNLLKQKVMALSEDQRATTTIHIHLCLQAVVYENLNIPGSTESVPAFGNMEETLKRVYVDTIKEVIALVPRRRSEGFQGYAHACSYVATELQLRGAWISSERRQAMEEETRRDTSARRPGRMWQDFQMILQFPEPIYGPEQYWFKIDEYSAQRLDDAGKDGKVFFCPKCEEEKREVIFCRAQTDFSSDRCFPSQCIGCAYKNAHHTTYCKVQNYAELRDQERYALACADYIYTNDLIDVRPADDLMEYVRRCCPIAYTQVGKVVSSYGGIRYPPGQALSFPVWNKAKQLTWDRAYDEEGNLCFVAYYDAGNAAYAGFLKTVLSPQERVELFRGSENPLEELLGDVFEITLGMLTFALRFPELFSLWGDVDTINACINGLESCYSRYAAKEILQALPDGRFTAVPTSAELQPPSGVTSTEARSSDDNLFDTSQGVEVSRLIPDEVMEPSGQPDEEDQIPEQRSDRNVADSVKAEAWDSLKLLFNGEVWVDESTVGKMCILCGSPHHVCANCKVVNPLRRQITDVFDHIRQAITIHPDTIVFQPGTAPAPQPHSGERASGSNDPMEVESVASSGRRPKAKARPRQNVLHQTGGVFIVSYGHAKDLTKEVGRRRGDYNNVCGEDISEIGPASHSDLLRCIQRSSCPRDHKFPQRGDRPLYRQNANGEFENSAYVNIAEGVYGGILEKLPPEGAQFCHPAWDKILRARHPDEYGPRAREDAKKALRFLQKGLRHHIGRRDKAISLDKWGQGPITTIKCDEGGWVSLEWPRCNDVFSSFNLCGGDGKFRLQFLGVRLHPPESVPPDFNAMAPVFSDSLVHVETMREEIKRDQRTKRLRNEHLEQTDFWIRPWAIRATAGHSVSASTVMALDPAKFALSASRSLLDQIGGAYHATEIYNLNAIVTDGLKTGSDLMELGTNLLVPDRELIRGEFEDIEKILDYGLEDEICTEVARPLTPAAKDMRGHRSLDRILELLCDLPSSSHDGTKAAIINQLSEYFGAEWSQINMDHYYATYDDAGEFVILHSPPPLEARCTFCFSVFVSRGTYQRVETNADAPMEVPHEAIASAREASATAIVIEDDEMEDEPQPEVEIDNDVTMEAGDTHTIAEPECELDLDMDFEEGAGEGATEAHIQEVQSRTPVLLYDTQFYIDPEQAHYRQGLVVNVYPNAEPANMTDPHTDYAKYMAYIIIVLIYKNWLTYSKWLELPVKAAQEAFRRGKSVEREELSDIPGRADAVEKRGNLAATLQFAGLLTQACAWMTIRGNPGSPPKAMFHFAALLELGAAAASLAAFVCFLSHFHNRLHLLTAEFIFAQTDGSVLIWPADFQLQLGPCAVFLATGGTLSLLSSFVLLNSHAAKRTRKEDTVQRVRRPPLHRSKTSTRAAGELLFEAAPDTQNTPAAAFGDLGKRMVQKPDFVEQVVVGEEGASRNWLLVVDNKDERPMSPFQNWLVDEIMSNAASSINVLTERDQVMPPNSGYHCSLFANYTLDGIKAVLVFTMSSKTGGPCAQWDSYTSRALSHSAFQPFTWPVMLDTSATYVEQRGIDPHGQRRVVPTFDRDLHLRWMEGLGDLVRRRSGVYSIGLCGSAAAKVFVSGENWMMDDWGAATFLMDDRDYFMKDLEQTNRFAERPAEDLARGHIKPEVPDKEIGLQANWKDPRGPSQLVMTYKSQRNIQISIEIVKRLTRRISMDWNSMPEFEAEGSTLVDLDVSVLTYVTKVRKIFADPDPWGRRCKECEADLTPLGADAASQALSMMSLAAVWQAAQTLHTQYEDRTEFRDRYVRLHTDVILIDAKGLHVFFMALEYLNICAFPRKKVYRLLSEQRATYVVHSQVEVTKQPALADPKKKRRLQTPTKETDAKKIAKDGARCSPTSLLQLFTWLRLRGQLPASLHVLWRDSCHDPQPLISPIEAELLNLWLSWPCPAPAAARMWKASRKISFRDVPLSIGSVSCSWSIHSLIMDNIMQLINEEELSLPVPVAMAGSQDFVHPVNGLGRSKF</sequence>
<feature type="compositionally biased region" description="Polar residues" evidence="1">
    <location>
        <begin position="623"/>
        <end position="640"/>
    </location>
</feature>
<feature type="region of interest" description="Disordered" evidence="1">
    <location>
        <begin position="759"/>
        <end position="802"/>
    </location>
</feature>
<dbReference type="EMBL" id="LSRX01001567">
    <property type="protein sequence ID" value="OLP78752.1"/>
    <property type="molecule type" value="Genomic_DNA"/>
</dbReference>
<proteinExistence type="predicted"/>
<keyword evidence="3" id="KW-1185">Reference proteome</keyword>
<name>A0A1Q9C740_SYMMI</name>
<feature type="region of interest" description="Disordered" evidence="1">
    <location>
        <begin position="623"/>
        <end position="648"/>
    </location>
</feature>
<feature type="region of interest" description="Disordered" evidence="1">
    <location>
        <begin position="663"/>
        <end position="688"/>
    </location>
</feature>
<dbReference type="Proteomes" id="UP000186817">
    <property type="component" value="Unassembled WGS sequence"/>
</dbReference>
<evidence type="ECO:0000256" key="1">
    <source>
        <dbReference type="SAM" id="MobiDB-lite"/>
    </source>
</evidence>
<evidence type="ECO:0000313" key="2">
    <source>
        <dbReference type="EMBL" id="OLP78752.1"/>
    </source>
</evidence>
<accession>A0A1Q9C740</accession>
<comment type="caution">
    <text evidence="2">The sequence shown here is derived from an EMBL/GenBank/DDBJ whole genome shotgun (WGS) entry which is preliminary data.</text>
</comment>